<dbReference type="Pfam" id="PF00857">
    <property type="entry name" value="Isochorismatase"/>
    <property type="match status" value="1"/>
</dbReference>
<dbReference type="PANTHER" id="PTHR43540:SF14">
    <property type="entry name" value="ISOCHORISMATASE"/>
    <property type="match status" value="1"/>
</dbReference>
<sequence length="174" mass="19554">MKTALIVIDFQNSIFNAPPAYEVHQVMERISAVIQKARKAGVAVIYVQHQEDSTGWQAGTPDWEFPSAIAPQADDYLVHKSVASAFVDTNLLAHLTEQEIQRVYICGYATEFCIDTNVRQCASLKLNTVVISDAHTTRDRPHLSAPKIIEHHNWVWSEFGGIQLCQTSLVEFDE</sequence>
<evidence type="ECO:0000313" key="3">
    <source>
        <dbReference type="EMBL" id="PRC91837.1"/>
    </source>
</evidence>
<dbReference type="GO" id="GO:0016787">
    <property type="term" value="F:hydrolase activity"/>
    <property type="evidence" value="ECO:0007669"/>
    <property type="project" value="UniProtKB-KW"/>
</dbReference>
<evidence type="ECO:0000259" key="2">
    <source>
        <dbReference type="Pfam" id="PF00857"/>
    </source>
</evidence>
<dbReference type="AlphaFoldDB" id="A0A2S9GVT7"/>
<dbReference type="InterPro" id="IPR000868">
    <property type="entry name" value="Isochorismatase-like_dom"/>
</dbReference>
<feature type="domain" description="Isochorismatase-like" evidence="2">
    <location>
        <begin position="3"/>
        <end position="140"/>
    </location>
</feature>
<evidence type="ECO:0000256" key="1">
    <source>
        <dbReference type="ARBA" id="ARBA00022801"/>
    </source>
</evidence>
<dbReference type="OrthoDB" id="1157330at2"/>
<dbReference type="Gene3D" id="3.40.50.850">
    <property type="entry name" value="Isochorismatase-like"/>
    <property type="match status" value="1"/>
</dbReference>
<reference evidence="3 4" key="1">
    <citation type="submission" date="2018-02" db="EMBL/GenBank/DDBJ databases">
        <title>Solimicrobium silvestre gen. nov., sp. nov., isolated from alpine forest soil.</title>
        <authorList>
            <person name="Margesin R."/>
            <person name="Albuquerque L."/>
            <person name="Zhang D.-C."/>
            <person name="Froufe H.J.C."/>
            <person name="Severino R."/>
            <person name="Roxo I."/>
            <person name="Egas C."/>
            <person name="Da Costa M.S."/>
        </authorList>
    </citation>
    <scope>NUCLEOTIDE SEQUENCE [LARGE SCALE GENOMIC DNA]</scope>
    <source>
        <strain evidence="3 4">S20-91</strain>
    </source>
</reference>
<dbReference type="PANTHER" id="PTHR43540">
    <property type="entry name" value="PEROXYUREIDOACRYLATE/UREIDOACRYLATE AMIDOHYDROLASE-RELATED"/>
    <property type="match status" value="1"/>
</dbReference>
<name>A0A2S9GVT7_9BURK</name>
<dbReference type="CDD" id="cd01014">
    <property type="entry name" value="nicotinamidase_related"/>
    <property type="match status" value="1"/>
</dbReference>
<evidence type="ECO:0000313" key="4">
    <source>
        <dbReference type="Proteomes" id="UP000237839"/>
    </source>
</evidence>
<gene>
    <name evidence="3" type="ORF">S2091_3393</name>
</gene>
<dbReference type="EMBL" id="PUGF01000018">
    <property type="protein sequence ID" value="PRC91837.1"/>
    <property type="molecule type" value="Genomic_DNA"/>
</dbReference>
<comment type="caution">
    <text evidence="3">The sequence shown here is derived from an EMBL/GenBank/DDBJ whole genome shotgun (WGS) entry which is preliminary data.</text>
</comment>
<dbReference type="RefSeq" id="WP_105533143.1">
    <property type="nucleotide sequence ID" value="NZ_PUGF01000018.1"/>
</dbReference>
<dbReference type="InterPro" id="IPR036380">
    <property type="entry name" value="Isochorismatase-like_sf"/>
</dbReference>
<dbReference type="Proteomes" id="UP000237839">
    <property type="component" value="Unassembled WGS sequence"/>
</dbReference>
<dbReference type="InterPro" id="IPR050272">
    <property type="entry name" value="Isochorismatase-like_hydrls"/>
</dbReference>
<keyword evidence="1" id="KW-0378">Hydrolase</keyword>
<keyword evidence="4" id="KW-1185">Reference proteome</keyword>
<proteinExistence type="predicted"/>
<dbReference type="SUPFAM" id="SSF52499">
    <property type="entry name" value="Isochorismatase-like hydrolases"/>
    <property type="match status" value="1"/>
</dbReference>
<organism evidence="3 4">
    <name type="scientific">Solimicrobium silvestre</name>
    <dbReference type="NCBI Taxonomy" id="2099400"/>
    <lineage>
        <taxon>Bacteria</taxon>
        <taxon>Pseudomonadati</taxon>
        <taxon>Pseudomonadota</taxon>
        <taxon>Betaproteobacteria</taxon>
        <taxon>Burkholderiales</taxon>
        <taxon>Oxalobacteraceae</taxon>
        <taxon>Solimicrobium</taxon>
    </lineage>
</organism>
<accession>A0A2S9GVT7</accession>
<protein>
    <submittedName>
        <fullName evidence="3">Isochorismatase family</fullName>
    </submittedName>
</protein>